<dbReference type="SUPFAM" id="SSF52540">
    <property type="entry name" value="P-loop containing nucleoside triphosphate hydrolases"/>
    <property type="match status" value="1"/>
</dbReference>
<dbReference type="HOGENOM" id="CLU_024839_0_0_5"/>
<dbReference type="InterPro" id="IPR033756">
    <property type="entry name" value="YlxH/NBP35"/>
</dbReference>
<dbReference type="GO" id="GO:0140663">
    <property type="term" value="F:ATP-dependent FeS chaperone activity"/>
    <property type="evidence" value="ECO:0007669"/>
    <property type="project" value="InterPro"/>
</dbReference>
<accession>B0T4U3</accession>
<dbReference type="InterPro" id="IPR019591">
    <property type="entry name" value="Mrp/NBP35_ATP-bd"/>
</dbReference>
<comment type="similarity">
    <text evidence="6">Belongs to the Mrp/NBP35 ATP-binding proteins family.</text>
</comment>
<evidence type="ECO:0000256" key="6">
    <source>
        <dbReference type="HAMAP-Rule" id="MF_02040"/>
    </source>
</evidence>
<evidence type="ECO:0000256" key="4">
    <source>
        <dbReference type="ARBA" id="ARBA00023004"/>
    </source>
</evidence>
<evidence type="ECO:0000256" key="5">
    <source>
        <dbReference type="ARBA" id="ARBA00023014"/>
    </source>
</evidence>
<gene>
    <name evidence="8" type="ordered locus">Caul_3343</name>
</gene>
<reference evidence="8" key="1">
    <citation type="submission" date="2008-01" db="EMBL/GenBank/DDBJ databases">
        <title>Complete sequence of chromosome of Caulobacter sp. K31.</title>
        <authorList>
            <consortium name="US DOE Joint Genome Institute"/>
            <person name="Copeland A."/>
            <person name="Lucas S."/>
            <person name="Lapidus A."/>
            <person name="Barry K."/>
            <person name="Glavina del Rio T."/>
            <person name="Dalin E."/>
            <person name="Tice H."/>
            <person name="Pitluck S."/>
            <person name="Bruce D."/>
            <person name="Goodwin L."/>
            <person name="Thompson L.S."/>
            <person name="Brettin T."/>
            <person name="Detter J.C."/>
            <person name="Han C."/>
            <person name="Schmutz J."/>
            <person name="Larimer F."/>
            <person name="Land M."/>
            <person name="Hauser L."/>
            <person name="Kyrpides N."/>
            <person name="Kim E."/>
            <person name="Stephens C."/>
            <person name="Richardson P."/>
        </authorList>
    </citation>
    <scope>NUCLEOTIDE SEQUENCE [LARGE SCALE GENOMIC DNA]</scope>
    <source>
        <strain evidence="8">K31</strain>
    </source>
</reference>
<dbReference type="FunFam" id="3.40.50.300:FF:001119">
    <property type="entry name" value="Iron-sulfur cluster carrier protein"/>
    <property type="match status" value="1"/>
</dbReference>
<dbReference type="GO" id="GO:0005524">
    <property type="term" value="F:ATP binding"/>
    <property type="evidence" value="ECO:0007669"/>
    <property type="project" value="UniProtKB-UniRule"/>
</dbReference>
<dbReference type="Pfam" id="PF01883">
    <property type="entry name" value="FeS_assembly_P"/>
    <property type="match status" value="1"/>
</dbReference>
<keyword evidence="6" id="KW-0378">Hydrolase</keyword>
<evidence type="ECO:0000256" key="2">
    <source>
        <dbReference type="ARBA" id="ARBA00022741"/>
    </source>
</evidence>
<dbReference type="eggNOG" id="COG0489">
    <property type="taxonomic scope" value="Bacteria"/>
</dbReference>
<dbReference type="GO" id="GO:0016226">
    <property type="term" value="P:iron-sulfur cluster assembly"/>
    <property type="evidence" value="ECO:0007669"/>
    <property type="project" value="InterPro"/>
</dbReference>
<feature type="domain" description="MIP18 family-like" evidence="7">
    <location>
        <begin position="10"/>
        <end position="80"/>
    </location>
</feature>
<feature type="binding site" evidence="6">
    <location>
        <begin position="128"/>
        <end position="135"/>
    </location>
    <ligand>
        <name>ATP</name>
        <dbReference type="ChEBI" id="CHEBI:30616"/>
    </ligand>
</feature>
<sequence>MSAASPATLDDARAALDRVVDPVSGEGLVTAGLVQGLVVRAGRAGFMLEVPASKVAAYAPVREAAEKVLAGLPGVDVAQVVLTAQAAEGVTRARKGAKVAEDKQAKLVPPPEAEKPAHVKHVIAVASGKGGVGKSTVATNLACAFAAQGLRVGLLDADVYGPSAPRMMGVDGEPSFEDGKLQPLVAHGIMLMSIGFLVDEGRAMIWRGPMASSAVRQMIHDVAWGSEAAPLDVLVVDLPPGTGDIQLTLVQKLKIDGVVLVTTPQEIALIDARRAAAMFGKTATPILGLIENMAFFADPATGAPIPIFGAGGGVEEAKTLAVPLLAQVPIEIAVREAGDAGAPVVLRAPGSAAAKAFVGAAKALWTSIQ</sequence>
<comment type="function">
    <text evidence="6">Binds and transfers iron-sulfur (Fe-S) clusters to target apoproteins. Can hydrolyze ATP.</text>
</comment>
<comment type="subunit">
    <text evidence="6">Homodimer.</text>
</comment>
<dbReference type="OrthoDB" id="9809679at2"/>
<keyword evidence="3 6" id="KW-0067">ATP-binding</keyword>
<dbReference type="HAMAP" id="MF_02040">
    <property type="entry name" value="Mrp_NBP35"/>
    <property type="match status" value="1"/>
</dbReference>
<keyword evidence="4 6" id="KW-0408">Iron</keyword>
<dbReference type="InterPro" id="IPR034904">
    <property type="entry name" value="FSCA_dom_sf"/>
</dbReference>
<dbReference type="KEGG" id="cak:Caul_3343"/>
<dbReference type="EMBL" id="CP000927">
    <property type="protein sequence ID" value="ABZ72470.1"/>
    <property type="molecule type" value="Genomic_DNA"/>
</dbReference>
<dbReference type="Gene3D" id="3.40.50.300">
    <property type="entry name" value="P-loop containing nucleotide triphosphate hydrolases"/>
    <property type="match status" value="1"/>
</dbReference>
<dbReference type="GO" id="GO:0051539">
    <property type="term" value="F:4 iron, 4 sulfur cluster binding"/>
    <property type="evidence" value="ECO:0007669"/>
    <property type="project" value="TreeGrafter"/>
</dbReference>
<dbReference type="InterPro" id="IPR002744">
    <property type="entry name" value="MIP18-like"/>
</dbReference>
<dbReference type="STRING" id="366602.Caul_3343"/>
<dbReference type="AlphaFoldDB" id="B0T4U3"/>
<organism evidence="8">
    <name type="scientific">Caulobacter sp. (strain K31)</name>
    <dbReference type="NCBI Taxonomy" id="366602"/>
    <lineage>
        <taxon>Bacteria</taxon>
        <taxon>Pseudomonadati</taxon>
        <taxon>Pseudomonadota</taxon>
        <taxon>Alphaproteobacteria</taxon>
        <taxon>Caulobacterales</taxon>
        <taxon>Caulobacteraceae</taxon>
        <taxon>Caulobacter</taxon>
    </lineage>
</organism>
<evidence type="ECO:0000259" key="7">
    <source>
        <dbReference type="Pfam" id="PF01883"/>
    </source>
</evidence>
<dbReference type="PANTHER" id="PTHR42961:SF2">
    <property type="entry name" value="IRON-SULFUR PROTEIN NUBPL"/>
    <property type="match status" value="1"/>
</dbReference>
<dbReference type="Gene3D" id="3.30.300.130">
    <property type="entry name" value="Fe-S cluster assembly (FSCA)"/>
    <property type="match status" value="1"/>
</dbReference>
<keyword evidence="1 6" id="KW-0479">Metal-binding</keyword>
<evidence type="ECO:0000256" key="3">
    <source>
        <dbReference type="ARBA" id="ARBA00022840"/>
    </source>
</evidence>
<dbReference type="Pfam" id="PF10609">
    <property type="entry name" value="ParA"/>
    <property type="match status" value="1"/>
</dbReference>
<keyword evidence="2 6" id="KW-0547">Nucleotide-binding</keyword>
<name>B0T4U3_CAUSK</name>
<proteinExistence type="inferred from homology"/>
<dbReference type="InterPro" id="IPR027417">
    <property type="entry name" value="P-loop_NTPase"/>
</dbReference>
<dbReference type="GO" id="GO:0046872">
    <property type="term" value="F:metal ion binding"/>
    <property type="evidence" value="ECO:0007669"/>
    <property type="project" value="UniProtKB-KW"/>
</dbReference>
<dbReference type="SUPFAM" id="SSF117916">
    <property type="entry name" value="Fe-S cluster assembly (FSCA) domain-like"/>
    <property type="match status" value="1"/>
</dbReference>
<dbReference type="GO" id="GO:0016887">
    <property type="term" value="F:ATP hydrolysis activity"/>
    <property type="evidence" value="ECO:0007669"/>
    <property type="project" value="UniProtKB-UniRule"/>
</dbReference>
<evidence type="ECO:0000256" key="1">
    <source>
        <dbReference type="ARBA" id="ARBA00022723"/>
    </source>
</evidence>
<dbReference type="InterPro" id="IPR044304">
    <property type="entry name" value="NUBPL-like"/>
</dbReference>
<keyword evidence="5 6" id="KW-0411">Iron-sulfur</keyword>
<dbReference type="PANTHER" id="PTHR42961">
    <property type="entry name" value="IRON-SULFUR PROTEIN NUBPL"/>
    <property type="match status" value="1"/>
</dbReference>
<protein>
    <recommendedName>
        <fullName evidence="6">Iron-sulfur cluster carrier protein</fullName>
    </recommendedName>
</protein>
<dbReference type="CDD" id="cd02037">
    <property type="entry name" value="Mrp_NBP35"/>
    <property type="match status" value="1"/>
</dbReference>
<evidence type="ECO:0000313" key="8">
    <source>
        <dbReference type="EMBL" id="ABZ72470.1"/>
    </source>
</evidence>